<evidence type="ECO:0000313" key="2">
    <source>
        <dbReference type="EMBL" id="VYU48080.1"/>
    </source>
</evidence>
<keyword evidence="1" id="KW-0472">Membrane</keyword>
<protein>
    <submittedName>
        <fullName evidence="2">Uncharacterized protein</fullName>
    </submittedName>
</protein>
<keyword evidence="1" id="KW-0812">Transmembrane</keyword>
<keyword evidence="1" id="KW-1133">Transmembrane helix</keyword>
<sequence length="37" mass="4175">MRGSCLVKKITESAKEIVYILCFIVIITDCLLMADKI</sequence>
<dbReference type="AlphaFoldDB" id="A0A6N3F7U1"/>
<evidence type="ECO:0000313" key="3">
    <source>
        <dbReference type="EMBL" id="VYU53423.1"/>
    </source>
</evidence>
<evidence type="ECO:0000256" key="1">
    <source>
        <dbReference type="SAM" id="Phobius"/>
    </source>
</evidence>
<accession>A0A6N3F7U1</accession>
<dbReference type="EMBL" id="CACRUK010000041">
    <property type="protein sequence ID" value="VYU48080.1"/>
    <property type="molecule type" value="Genomic_DNA"/>
</dbReference>
<organism evidence="2">
    <name type="scientific">Mediterraneibacter gnavus</name>
    <name type="common">Ruminococcus gnavus</name>
    <dbReference type="NCBI Taxonomy" id="33038"/>
    <lineage>
        <taxon>Bacteria</taxon>
        <taxon>Bacillati</taxon>
        <taxon>Bacillota</taxon>
        <taxon>Clostridia</taxon>
        <taxon>Lachnospirales</taxon>
        <taxon>Lachnospiraceae</taxon>
        <taxon>Mediterraneibacter</taxon>
    </lineage>
</organism>
<name>A0A6N3F7U1_MEDGN</name>
<dbReference type="EMBL" id="CACRUU010000084">
    <property type="protein sequence ID" value="VYU53423.1"/>
    <property type="molecule type" value="Genomic_DNA"/>
</dbReference>
<reference evidence="2" key="1">
    <citation type="submission" date="2019-11" db="EMBL/GenBank/DDBJ databases">
        <authorList>
            <person name="Feng L."/>
        </authorList>
    </citation>
    <scope>NUCLEOTIDE SEQUENCE</scope>
    <source>
        <strain evidence="2">RgnavusLFYP19</strain>
        <strain evidence="3">RgnavusLFYP36</strain>
    </source>
</reference>
<proteinExistence type="predicted"/>
<gene>
    <name evidence="2" type="ORF">RGLFYP19_02436</name>
    <name evidence="3" type="ORF">RGLFYP36_01928</name>
</gene>
<feature type="transmembrane region" description="Helical" evidence="1">
    <location>
        <begin position="17"/>
        <end position="34"/>
    </location>
</feature>